<dbReference type="Pfam" id="PF04122">
    <property type="entry name" value="CW_binding_2"/>
    <property type="match status" value="1"/>
</dbReference>
<protein>
    <submittedName>
        <fullName evidence="1">Cell wall-binding repeat-containing protein</fullName>
    </submittedName>
</protein>
<proteinExistence type="predicted"/>
<name>A0ABY4Z0V8_9MICO</name>
<sequence length="103" mass="10907">MPPVEGPDRLDGANRYETSVAIAQFRFPEGSPVVYLARSNDFADSLAANSLLGPIVLVKSCDLPIAVKDYLEDTEPQRVTALGGVEAICDDVLNDAKDAAGIS</sequence>
<gene>
    <name evidence="1" type="ORF">NF556_16790</name>
</gene>
<dbReference type="InterPro" id="IPR007253">
    <property type="entry name" value="Cell_wall-bd_2"/>
</dbReference>
<reference evidence="1" key="1">
    <citation type="submission" date="2022-06" db="EMBL/GenBank/DDBJ databases">
        <title>Ornithinimicrobium HY1793.</title>
        <authorList>
            <person name="Huang Y."/>
        </authorList>
    </citation>
    <scope>NUCLEOTIDE SEQUENCE</scope>
    <source>
        <strain evidence="1">HY1793</strain>
    </source>
</reference>
<keyword evidence="2" id="KW-1185">Reference proteome</keyword>
<evidence type="ECO:0000313" key="1">
    <source>
        <dbReference type="EMBL" id="USQ82233.1"/>
    </source>
</evidence>
<dbReference type="Proteomes" id="UP001056455">
    <property type="component" value="Chromosome"/>
</dbReference>
<evidence type="ECO:0000313" key="2">
    <source>
        <dbReference type="Proteomes" id="UP001056455"/>
    </source>
</evidence>
<accession>A0ABY4Z0V8</accession>
<dbReference type="EMBL" id="CP099489">
    <property type="protein sequence ID" value="USQ82233.1"/>
    <property type="molecule type" value="Genomic_DNA"/>
</dbReference>
<organism evidence="1 2">
    <name type="scientific">Ornithinimicrobium faecis</name>
    <dbReference type="NCBI Taxonomy" id="2934158"/>
    <lineage>
        <taxon>Bacteria</taxon>
        <taxon>Bacillati</taxon>
        <taxon>Actinomycetota</taxon>
        <taxon>Actinomycetes</taxon>
        <taxon>Micrococcales</taxon>
        <taxon>Ornithinimicrobiaceae</taxon>
        <taxon>Ornithinimicrobium</taxon>
    </lineage>
</organism>